<dbReference type="RefSeq" id="WP_135766909.1">
    <property type="nucleotide sequence ID" value="NZ_RQET01000004.1"/>
</dbReference>
<accession>A0A4R9GHM8</accession>
<dbReference type="InterPro" id="IPR029063">
    <property type="entry name" value="SAM-dependent_MTases_sf"/>
</dbReference>
<name>A0A4R9GHM8_9LEPT</name>
<evidence type="ECO:0000313" key="2">
    <source>
        <dbReference type="Proteomes" id="UP000298458"/>
    </source>
</evidence>
<sequence length="410" mass="47249">MDWVFSKWKPGRLQRWEFLLPPGSAKETQMELESAISSPYLPRTNFPKVNVFPEKFILEKANFRQALEILARFPWVRDFRINLGKFYLSEDFNFSGLQESLRKASLLPDGWQIRFHPQSRGRAIASREDLQVLWEEAYGESPSDSTTGNFTELNALCVGEDLILSLSLAGDPLFKHGGFAPLSKSAPVREDMARFLLSELKKILPDPDAVLVPFAGSGTFLWESAFHIFGIGFPHYDRSYVFEDLEEFPRTTWDFLKRKISEMAINKTAILWWNEKEADAASYLRERGGRFQEFLEKQRSDLRPLALVSSEKDFFSLSPHEIWISLGKPAKIWMPLNPPYGLRIRQENVFDPYRRLAEVLKEWRKLPAEIAGFLLCPEEAAWSSFVRASGTETKTVHVTHGGIDLRVVYF</sequence>
<evidence type="ECO:0000313" key="1">
    <source>
        <dbReference type="EMBL" id="TGK11503.1"/>
    </source>
</evidence>
<reference evidence="1" key="1">
    <citation type="journal article" date="2019" name="PLoS Negl. Trop. Dis.">
        <title>Revisiting the worldwide diversity of Leptospira species in the environment.</title>
        <authorList>
            <person name="Vincent A.T."/>
            <person name="Schiettekatte O."/>
            <person name="Bourhy P."/>
            <person name="Veyrier F.J."/>
            <person name="Picardeau M."/>
        </authorList>
    </citation>
    <scope>NUCLEOTIDE SEQUENCE [LARGE SCALE GENOMIC DNA]</scope>
    <source>
        <strain evidence="1">SSW15</strain>
    </source>
</reference>
<dbReference type="EMBL" id="RQET01000004">
    <property type="protein sequence ID" value="TGK11503.1"/>
    <property type="molecule type" value="Genomic_DNA"/>
</dbReference>
<protein>
    <submittedName>
        <fullName evidence="1">Uncharacterized protein</fullName>
    </submittedName>
</protein>
<comment type="caution">
    <text evidence="1">The sequence shown here is derived from an EMBL/GenBank/DDBJ whole genome shotgun (WGS) entry which is preliminary data.</text>
</comment>
<dbReference type="Proteomes" id="UP000298458">
    <property type="component" value="Unassembled WGS sequence"/>
</dbReference>
<organism evidence="1 2">
    <name type="scientific">Leptospira fletcheri</name>
    <dbReference type="NCBI Taxonomy" id="2484981"/>
    <lineage>
        <taxon>Bacteria</taxon>
        <taxon>Pseudomonadati</taxon>
        <taxon>Spirochaetota</taxon>
        <taxon>Spirochaetia</taxon>
        <taxon>Leptospirales</taxon>
        <taxon>Leptospiraceae</taxon>
        <taxon>Leptospira</taxon>
    </lineage>
</organism>
<keyword evidence="2" id="KW-1185">Reference proteome</keyword>
<dbReference type="Gene3D" id="3.40.50.150">
    <property type="entry name" value="Vaccinia Virus protein VP39"/>
    <property type="match status" value="1"/>
</dbReference>
<dbReference type="AlphaFoldDB" id="A0A4R9GHM8"/>
<gene>
    <name evidence="1" type="ORF">EHO60_04140</name>
</gene>
<proteinExistence type="predicted"/>
<dbReference type="OrthoDB" id="336435at2"/>